<proteinExistence type="predicted"/>
<dbReference type="InterPro" id="IPR000906">
    <property type="entry name" value="ZU5_dom"/>
</dbReference>
<dbReference type="Gene3D" id="2.60.220.30">
    <property type="match status" value="1"/>
</dbReference>
<dbReference type="InterPro" id="IPR037936">
    <property type="entry name" value="UNC5A-D"/>
</dbReference>
<protein>
    <recommendedName>
        <fullName evidence="1">ZU5 domain-containing protein</fullName>
    </recommendedName>
</protein>
<organism evidence="2 3">
    <name type="scientific">Holothuria leucospilota</name>
    <name type="common">Black long sea cucumber</name>
    <name type="synonym">Mertensiothuria leucospilota</name>
    <dbReference type="NCBI Taxonomy" id="206669"/>
    <lineage>
        <taxon>Eukaryota</taxon>
        <taxon>Metazoa</taxon>
        <taxon>Echinodermata</taxon>
        <taxon>Eleutherozoa</taxon>
        <taxon>Echinozoa</taxon>
        <taxon>Holothuroidea</taxon>
        <taxon>Aspidochirotacea</taxon>
        <taxon>Aspidochirotida</taxon>
        <taxon>Holothuriidae</taxon>
        <taxon>Holothuria</taxon>
    </lineage>
</organism>
<dbReference type="GO" id="GO:0005042">
    <property type="term" value="F:netrin receptor activity"/>
    <property type="evidence" value="ECO:0007669"/>
    <property type="project" value="InterPro"/>
</dbReference>
<evidence type="ECO:0000259" key="1">
    <source>
        <dbReference type="Pfam" id="PF00791"/>
    </source>
</evidence>
<dbReference type="Pfam" id="PF00791">
    <property type="entry name" value="ZU5"/>
    <property type="match status" value="1"/>
</dbReference>
<comment type="caution">
    <text evidence="2">The sequence shown here is derived from an EMBL/GenBank/DDBJ whole genome shotgun (WGS) entry which is preliminary data.</text>
</comment>
<sequence>MTLPHQGWVPRLTPLVMCEPDGLHFQKAVELILPHCGIFDDPVAHTVHVDVGRKLQEKYFSRDMMWIKEDVEYKLTQRFCHIFLKHFSGVNVNISDTKEKMLRAIPFASAIDDEDPNEDIILNMWLCNDLAADYLVRKLSPINSIMSTDRST</sequence>
<feature type="domain" description="ZU5" evidence="1">
    <location>
        <begin position="12"/>
        <end position="40"/>
    </location>
</feature>
<keyword evidence="3" id="KW-1185">Reference proteome</keyword>
<dbReference type="AlphaFoldDB" id="A0A9Q0YC18"/>
<dbReference type="PANTHER" id="PTHR12582:SF47">
    <property type="entry name" value="NETRIN RECEPTOR UNC-5"/>
    <property type="match status" value="1"/>
</dbReference>
<name>A0A9Q0YC18_HOLLE</name>
<evidence type="ECO:0000313" key="2">
    <source>
        <dbReference type="EMBL" id="KAJ8020002.1"/>
    </source>
</evidence>
<dbReference type="Proteomes" id="UP001152320">
    <property type="component" value="Chromosome 23"/>
</dbReference>
<dbReference type="EMBL" id="JAIZAY010000023">
    <property type="protein sequence ID" value="KAJ8020002.1"/>
    <property type="molecule type" value="Genomic_DNA"/>
</dbReference>
<evidence type="ECO:0000313" key="3">
    <source>
        <dbReference type="Proteomes" id="UP001152320"/>
    </source>
</evidence>
<reference evidence="2" key="1">
    <citation type="submission" date="2021-10" db="EMBL/GenBank/DDBJ databases">
        <title>Tropical sea cucumber genome reveals ecological adaptation and Cuvierian tubules defense mechanism.</title>
        <authorList>
            <person name="Chen T."/>
        </authorList>
    </citation>
    <scope>NUCLEOTIDE SEQUENCE</scope>
    <source>
        <strain evidence="2">Nanhai2018</strain>
        <tissue evidence="2">Muscle</tissue>
    </source>
</reference>
<accession>A0A9Q0YC18</accession>
<dbReference type="GO" id="GO:0016020">
    <property type="term" value="C:membrane"/>
    <property type="evidence" value="ECO:0007669"/>
    <property type="project" value="InterPro"/>
</dbReference>
<dbReference type="PANTHER" id="PTHR12582">
    <property type="entry name" value="NETRIN RECEPTOR UNC5"/>
    <property type="match status" value="1"/>
</dbReference>
<gene>
    <name evidence="2" type="ORF">HOLleu_41819</name>
</gene>